<dbReference type="EMBL" id="CP102480">
    <property type="protein sequence ID" value="UUX50826.1"/>
    <property type="molecule type" value="Genomic_DNA"/>
</dbReference>
<keyword evidence="2" id="KW-1185">Reference proteome</keyword>
<accession>A0A9J7AVJ9</accession>
<dbReference type="Proteomes" id="UP001060336">
    <property type="component" value="Chromosome"/>
</dbReference>
<dbReference type="InterPro" id="IPR011990">
    <property type="entry name" value="TPR-like_helical_dom_sf"/>
</dbReference>
<dbReference type="RefSeq" id="WP_257770064.1">
    <property type="nucleotide sequence ID" value="NZ_CP102480.1"/>
</dbReference>
<evidence type="ECO:0008006" key="3">
    <source>
        <dbReference type="Google" id="ProtNLM"/>
    </source>
</evidence>
<proteinExistence type="predicted"/>
<evidence type="ECO:0000313" key="1">
    <source>
        <dbReference type="EMBL" id="UUX50826.1"/>
    </source>
</evidence>
<name>A0A9J7AVJ9_9PROT</name>
<dbReference type="AlphaFoldDB" id="A0A9J7AVJ9"/>
<dbReference type="Gene3D" id="1.10.10.10">
    <property type="entry name" value="Winged helix-like DNA-binding domain superfamily/Winged helix DNA-binding domain"/>
    <property type="match status" value="1"/>
</dbReference>
<evidence type="ECO:0000313" key="2">
    <source>
        <dbReference type="Proteomes" id="UP001060336"/>
    </source>
</evidence>
<dbReference type="Gene3D" id="1.25.40.10">
    <property type="entry name" value="Tetratricopeptide repeat domain"/>
    <property type="match status" value="1"/>
</dbReference>
<reference evidence="1" key="1">
    <citation type="submission" date="2022-08" db="EMBL/GenBank/DDBJ databases">
        <title>Nisaea acidiphila sp. nov., isolated from a marine algal debris and emended description of the genus Nisaea Urios et al. 2008.</title>
        <authorList>
            <person name="Kwon K."/>
        </authorList>
    </citation>
    <scope>NUCLEOTIDE SEQUENCE</scope>
    <source>
        <strain evidence="1">MEBiC11861</strain>
    </source>
</reference>
<dbReference type="InterPro" id="IPR036388">
    <property type="entry name" value="WH-like_DNA-bd_sf"/>
</dbReference>
<dbReference type="SUPFAM" id="SSF48452">
    <property type="entry name" value="TPR-like"/>
    <property type="match status" value="1"/>
</dbReference>
<gene>
    <name evidence="1" type="ORF">NUH88_03780</name>
</gene>
<organism evidence="1 2">
    <name type="scientific">Nisaea acidiphila</name>
    <dbReference type="NCBI Taxonomy" id="1862145"/>
    <lineage>
        <taxon>Bacteria</taxon>
        <taxon>Pseudomonadati</taxon>
        <taxon>Pseudomonadota</taxon>
        <taxon>Alphaproteobacteria</taxon>
        <taxon>Rhodospirillales</taxon>
        <taxon>Thalassobaculaceae</taxon>
        <taxon>Nisaea</taxon>
    </lineage>
</organism>
<sequence length="507" mass="55948">MLAVLALTPSHRRSRTALQSMFWSRNGPSDGAQNLRTALRRIRVALGDDADCVHADSTMVALQSGRFEVDIDTYDFAGAANLPESNQPLLLEDLDILKEPEFEDWLRDQRLAFETRLDEASRPAPQAATSRNNRLAFWLRVSPPDGLSGSSEYFYSNLVATAIAQGVSECGAAEIATTERDTPGINLKVSMLTKQNGAIASASLSEAHSDRILWTGNRFIPTGGEQVCDETALMRFVNQMVDIAVYCFRNLGSDRNMENAFTFGFDAIQKMFQLGRDELMEADALLDTALEQDMNGLTLAWKAYLRTFLVGEHNYDPGLVSEEVRALSRRAIELAPLNAYVLALSSYVHSFILQEFHAGQELAERSTELAPGNPLGHAFLGAAASYNGRHEQGLVHLTRARELSGPGPYAFTIDFLAGVASTLAGRHEEAVYLNEIVRQTKPDYKPAQRFLTALYLNLGDKQKAIAAMEELRKSEPDFSIRKMREPSYPSAALKSAGLLAQNDPDFS</sequence>
<protein>
    <recommendedName>
        <fullName evidence="3">Tetratricopeptide repeat protein</fullName>
    </recommendedName>
</protein>
<dbReference type="KEGG" id="naci:NUH88_03780"/>